<dbReference type="Proteomes" id="UP001189429">
    <property type="component" value="Unassembled WGS sequence"/>
</dbReference>
<evidence type="ECO:0000256" key="1">
    <source>
        <dbReference type="SAM" id="MobiDB-lite"/>
    </source>
</evidence>
<comment type="caution">
    <text evidence="2">The sequence shown here is derived from an EMBL/GenBank/DDBJ whole genome shotgun (WGS) entry which is preliminary data.</text>
</comment>
<feature type="compositionally biased region" description="Low complexity" evidence="1">
    <location>
        <begin position="688"/>
        <end position="699"/>
    </location>
</feature>
<reference evidence="2" key="1">
    <citation type="submission" date="2023-10" db="EMBL/GenBank/DDBJ databases">
        <authorList>
            <person name="Chen Y."/>
            <person name="Shah S."/>
            <person name="Dougan E. K."/>
            <person name="Thang M."/>
            <person name="Chan C."/>
        </authorList>
    </citation>
    <scope>NUCLEOTIDE SEQUENCE [LARGE SCALE GENOMIC DNA]</scope>
</reference>
<sequence length="939" mass="101323">AAPDLRYLGTPTPSRVGNTISSTSSRKLVGESDKSKFEFFVGQAACLPESSADPPKTARCGGSFLLPLWTLITVLRDPPVDGDEFDTEDFPLERVMHVGYEAVGAPKVGQPMGGAAGRSQHGGGDDLGEDDGACGCGAWDSLAADATVDACSARQLYDPGHDRTRAGTIGALELYRPRRQALKLLGVIGFILETRVSFVGWISACRDAFMELSETAQGWVTDLSEWAEWVRKLIPSQRWAATSASLVLMLLWGAHEMHEPEEPGQSSAAYLASGSAVGDVDASLASPPLPPPACAPLDAATLGHLNDLAESQRAAAAKLDEMRHPTKRAATEQPGAAQPAIERTQFKAQSPQQALMGQSEEFRGVPASEWATMMPKDFAGRIAADAPSEIYAPGKGAEARARDFTRDRGPMDCSAAREMTAIFAAADTMLMTDRQKGLLYQMSFERSAGQGRALARARRDAHSKDDWGQPKDATSRKSKAGREATRRPGPTRADKGAIRAAGAEEEAEKAAAKDSQLTKAPSDLDSAARRIGAPMSRRRDILSEASLPPRPEGPWSTPRWAPSLSREGAGALGRANRCLLAPGQLCRASPDDRPLDPEGIWGRGPLPRSPGGDRFRRALGGVRRQRLAEKLRLRPTVLEATQPQSNSKQRLAELRGRSAGGRGRPPDRGETTPALRGRAALPPPGPRPASAGSASPRAAQKLEPSKEEMSRGRGGDCAAKCEARNDEDRRFRRKTDMLQLAHMKATAGMLGQIPRKVDEFGLFRVVKEAEMGEDVGPNQGDFVVHGMGYAWPELQTGPPRSKRARPARHCLHLAGKGGPQPLEFWAVLDDAARSAGRVKEVDAAELALDAYRRSAEPFGLRASDILIGMDAGDQQVAALRLGVTERSERAKAGARQDAPIDRKHVAEMLIRRQMEREPTDRVFSCTVYVDRRASRRARE</sequence>
<feature type="compositionally biased region" description="Basic and acidic residues" evidence="1">
    <location>
        <begin position="703"/>
        <end position="723"/>
    </location>
</feature>
<proteinExistence type="predicted"/>
<protein>
    <submittedName>
        <fullName evidence="2">Uncharacterized protein</fullName>
    </submittedName>
</protein>
<feature type="compositionally biased region" description="Polar residues" evidence="1">
    <location>
        <begin position="11"/>
        <end position="21"/>
    </location>
</feature>
<feature type="region of interest" description="Disordered" evidence="1">
    <location>
        <begin position="633"/>
        <end position="723"/>
    </location>
</feature>
<name>A0ABN9VCQ2_9DINO</name>
<organism evidence="2 3">
    <name type="scientific">Prorocentrum cordatum</name>
    <dbReference type="NCBI Taxonomy" id="2364126"/>
    <lineage>
        <taxon>Eukaryota</taxon>
        <taxon>Sar</taxon>
        <taxon>Alveolata</taxon>
        <taxon>Dinophyceae</taxon>
        <taxon>Prorocentrales</taxon>
        <taxon>Prorocentraceae</taxon>
        <taxon>Prorocentrum</taxon>
    </lineage>
</organism>
<feature type="region of interest" description="Disordered" evidence="1">
    <location>
        <begin position="451"/>
        <end position="563"/>
    </location>
</feature>
<feature type="compositionally biased region" description="Basic and acidic residues" evidence="1">
    <location>
        <begin position="457"/>
        <end position="497"/>
    </location>
</feature>
<gene>
    <name evidence="2" type="ORF">PCOR1329_LOCUS55975</name>
</gene>
<accession>A0ABN9VCQ2</accession>
<evidence type="ECO:0000313" key="2">
    <source>
        <dbReference type="EMBL" id="CAK0869715.1"/>
    </source>
</evidence>
<feature type="compositionally biased region" description="Polar residues" evidence="1">
    <location>
        <begin position="639"/>
        <end position="649"/>
    </location>
</feature>
<feature type="non-terminal residue" evidence="2">
    <location>
        <position position="939"/>
    </location>
</feature>
<keyword evidence="3" id="KW-1185">Reference proteome</keyword>
<feature type="region of interest" description="Disordered" evidence="1">
    <location>
        <begin position="586"/>
        <end position="621"/>
    </location>
</feature>
<evidence type="ECO:0000313" key="3">
    <source>
        <dbReference type="Proteomes" id="UP001189429"/>
    </source>
</evidence>
<feature type="region of interest" description="Disordered" evidence="1">
    <location>
        <begin position="1"/>
        <end position="21"/>
    </location>
</feature>
<dbReference type="EMBL" id="CAUYUJ010016875">
    <property type="protein sequence ID" value="CAK0869715.1"/>
    <property type="molecule type" value="Genomic_DNA"/>
</dbReference>
<feature type="non-terminal residue" evidence="2">
    <location>
        <position position="1"/>
    </location>
</feature>